<feature type="transmembrane region" description="Helical" evidence="8">
    <location>
        <begin position="200"/>
        <end position="221"/>
    </location>
</feature>
<evidence type="ECO:0000256" key="7">
    <source>
        <dbReference type="PIRSR" id="PIRSR600715-1"/>
    </source>
</evidence>
<keyword evidence="2" id="KW-1003">Cell membrane</keyword>
<feature type="binding site" evidence="7">
    <location>
        <position position="168"/>
    </location>
    <ligand>
        <name>Mg(2+)</name>
        <dbReference type="ChEBI" id="CHEBI:18420"/>
    </ligand>
</feature>
<dbReference type="GO" id="GO:0009103">
    <property type="term" value="P:lipopolysaccharide biosynthetic process"/>
    <property type="evidence" value="ECO:0007669"/>
    <property type="project" value="TreeGrafter"/>
</dbReference>
<keyword evidence="10" id="KW-1185">Reference proteome</keyword>
<evidence type="ECO:0000313" key="10">
    <source>
        <dbReference type="Proteomes" id="UP000267585"/>
    </source>
</evidence>
<dbReference type="GO" id="GO:0005886">
    <property type="term" value="C:plasma membrane"/>
    <property type="evidence" value="ECO:0007669"/>
    <property type="project" value="UniProtKB-SubCell"/>
</dbReference>
<evidence type="ECO:0000256" key="5">
    <source>
        <dbReference type="ARBA" id="ARBA00022989"/>
    </source>
</evidence>
<dbReference type="InterPro" id="IPR018480">
    <property type="entry name" value="PNAcMuramoyl-5peptid_Trfase_CS"/>
</dbReference>
<feature type="transmembrane region" description="Helical" evidence="8">
    <location>
        <begin position="117"/>
        <end position="137"/>
    </location>
</feature>
<feature type="binding site" evidence="7">
    <location>
        <position position="229"/>
    </location>
    <ligand>
        <name>Mg(2+)</name>
        <dbReference type="ChEBI" id="CHEBI:18420"/>
    </ligand>
</feature>
<feature type="transmembrane region" description="Helical" evidence="8">
    <location>
        <begin position="262"/>
        <end position="282"/>
    </location>
</feature>
<evidence type="ECO:0000256" key="8">
    <source>
        <dbReference type="SAM" id="Phobius"/>
    </source>
</evidence>
<organism evidence="9 10">
    <name type="scientific">Arenibacter aquaticus</name>
    <dbReference type="NCBI Taxonomy" id="2489054"/>
    <lineage>
        <taxon>Bacteria</taxon>
        <taxon>Pseudomonadati</taxon>
        <taxon>Bacteroidota</taxon>
        <taxon>Flavobacteriia</taxon>
        <taxon>Flavobacteriales</taxon>
        <taxon>Flavobacteriaceae</taxon>
        <taxon>Arenibacter</taxon>
    </lineage>
</organism>
<proteinExistence type="predicted"/>
<dbReference type="Pfam" id="PF00953">
    <property type="entry name" value="Glycos_transf_4"/>
    <property type="match status" value="1"/>
</dbReference>
<feature type="transmembrane region" description="Helical" evidence="8">
    <location>
        <begin position="12"/>
        <end position="37"/>
    </location>
</feature>
<dbReference type="GO" id="GO:0016780">
    <property type="term" value="F:phosphotransferase activity, for other substituted phosphate groups"/>
    <property type="evidence" value="ECO:0007669"/>
    <property type="project" value="InterPro"/>
</dbReference>
<keyword evidence="4 8" id="KW-0812">Transmembrane</keyword>
<dbReference type="Proteomes" id="UP000267585">
    <property type="component" value="Unassembled WGS sequence"/>
</dbReference>
<evidence type="ECO:0000256" key="4">
    <source>
        <dbReference type="ARBA" id="ARBA00022692"/>
    </source>
</evidence>
<feature type="transmembrane region" description="Helical" evidence="8">
    <location>
        <begin position="149"/>
        <end position="169"/>
    </location>
</feature>
<comment type="subcellular location">
    <subcellularLocation>
        <location evidence="1">Cell membrane</location>
        <topology evidence="1">Multi-pass membrane protein</topology>
    </subcellularLocation>
</comment>
<dbReference type="GO" id="GO:0044038">
    <property type="term" value="P:cell wall macromolecule biosynthetic process"/>
    <property type="evidence" value="ECO:0007669"/>
    <property type="project" value="TreeGrafter"/>
</dbReference>
<dbReference type="AlphaFoldDB" id="A0A3S0C430"/>
<keyword evidence="3 9" id="KW-0808">Transferase</keyword>
<keyword evidence="7" id="KW-0479">Metal-binding</keyword>
<dbReference type="GO" id="GO:0046872">
    <property type="term" value="F:metal ion binding"/>
    <property type="evidence" value="ECO:0007669"/>
    <property type="project" value="UniProtKB-KW"/>
</dbReference>
<protein>
    <submittedName>
        <fullName evidence="9">Undecaprenyl/decaprenyl-phosphate alpha-N-acetylglucosaminyl 1-phosphate transferase</fullName>
    </submittedName>
</protein>
<keyword evidence="7" id="KW-0460">Magnesium</keyword>
<feature type="transmembrane region" description="Helical" evidence="8">
    <location>
        <begin position="83"/>
        <end position="105"/>
    </location>
</feature>
<comment type="cofactor">
    <cofactor evidence="7">
        <name>Mg(2+)</name>
        <dbReference type="ChEBI" id="CHEBI:18420"/>
    </cofactor>
</comment>
<dbReference type="CDD" id="cd06853">
    <property type="entry name" value="GT_WecA_like"/>
    <property type="match status" value="1"/>
</dbReference>
<evidence type="ECO:0000256" key="1">
    <source>
        <dbReference type="ARBA" id="ARBA00004651"/>
    </source>
</evidence>
<comment type="caution">
    <text evidence="9">The sequence shown here is derived from an EMBL/GenBank/DDBJ whole genome shotgun (WGS) entry which is preliminary data.</text>
</comment>
<accession>A0A3S0C430</accession>
<feature type="transmembrane region" description="Helical" evidence="8">
    <location>
        <begin position="58"/>
        <end position="77"/>
    </location>
</feature>
<feature type="transmembrane region" description="Helical" evidence="8">
    <location>
        <begin position="176"/>
        <end position="194"/>
    </location>
</feature>
<dbReference type="InterPro" id="IPR000715">
    <property type="entry name" value="Glycosyl_transferase_4"/>
</dbReference>
<evidence type="ECO:0000256" key="6">
    <source>
        <dbReference type="ARBA" id="ARBA00023136"/>
    </source>
</evidence>
<feature type="transmembrane region" description="Helical" evidence="8">
    <location>
        <begin position="338"/>
        <end position="358"/>
    </location>
</feature>
<dbReference type="RefSeq" id="WP_126163417.1">
    <property type="nucleotide sequence ID" value="NZ_RQPJ01000021.1"/>
</dbReference>
<feature type="transmembrane region" description="Helical" evidence="8">
    <location>
        <begin position="233"/>
        <end position="250"/>
    </location>
</feature>
<evidence type="ECO:0000313" key="9">
    <source>
        <dbReference type="EMBL" id="RTE51732.1"/>
    </source>
</evidence>
<evidence type="ECO:0000256" key="2">
    <source>
        <dbReference type="ARBA" id="ARBA00022475"/>
    </source>
</evidence>
<gene>
    <name evidence="9" type="ORF">EHW67_16100</name>
</gene>
<feature type="transmembrane region" description="Helical" evidence="8">
    <location>
        <begin position="303"/>
        <end position="332"/>
    </location>
</feature>
<keyword evidence="5 8" id="KW-1133">Transmembrane helix</keyword>
<reference evidence="9 10" key="1">
    <citation type="submission" date="2018-11" db="EMBL/GenBank/DDBJ databases">
        <title>Arenibacter aquaticus sp.nov., a marine bacterium isolated from surface seawater in the South China Sea.</title>
        <authorList>
            <person name="Guo J."/>
            <person name="Sun J."/>
        </authorList>
    </citation>
    <scope>NUCLEOTIDE SEQUENCE [LARGE SCALE GENOMIC DNA]</scope>
    <source>
        <strain evidence="9 10">GUO666</strain>
    </source>
</reference>
<dbReference type="PANTHER" id="PTHR22926:SF3">
    <property type="entry name" value="UNDECAPRENYL-PHOSPHATE ALPHA-N-ACETYLGLUCOSAMINYL 1-PHOSPHATE TRANSFERASE"/>
    <property type="match status" value="1"/>
</dbReference>
<dbReference type="OrthoDB" id="9783652at2"/>
<keyword evidence="6 8" id="KW-0472">Membrane</keyword>
<dbReference type="EMBL" id="RQPJ01000021">
    <property type="protein sequence ID" value="RTE51732.1"/>
    <property type="molecule type" value="Genomic_DNA"/>
</dbReference>
<dbReference type="PANTHER" id="PTHR22926">
    <property type="entry name" value="PHOSPHO-N-ACETYLMURAMOYL-PENTAPEPTIDE-TRANSFERASE"/>
    <property type="match status" value="1"/>
</dbReference>
<dbReference type="GO" id="GO:0071555">
    <property type="term" value="P:cell wall organization"/>
    <property type="evidence" value="ECO:0007669"/>
    <property type="project" value="TreeGrafter"/>
</dbReference>
<evidence type="ECO:0000256" key="3">
    <source>
        <dbReference type="ARBA" id="ARBA00022679"/>
    </source>
</evidence>
<sequence>MHYLEFIFNSQYLLVLAAVLLPLLLSLRFYPTIILVVRSKNLMDEPGDRSAHTHKTPTLGGVVAFIAFALSLVLLALPCKLGIEQLLQLLTILAATLILMSIGVKDDLIGLSPLKKFGMQAFAAALCVLFIDLRILSFQGLFGLYELPYIASILLTVFVFMLVINAFNLIDGIDGLAGTIGIVCSLAFGGFFFLNQRQAMILVSFTLVGALIGFLCFNTSAKRKIFMGDSGSMFIGFLLAYQAVSFLAYNTTALSPAVWVKAPIMAMAILSYPLLDTLRVFIIRIYHKRSPFSADRNHIHHRLLNLGFPHIKASLIIGCLNILAIVLALLIQELDINTQLPILVLAIPLLYASPWLLVRKEGRIHLVLPWGSKR</sequence>
<name>A0A3S0C430_9FLAO</name>
<dbReference type="PROSITE" id="PS01348">
    <property type="entry name" value="MRAY_2"/>
    <property type="match status" value="1"/>
</dbReference>